<gene>
    <name evidence="4" type="ORF">N7541_000736</name>
</gene>
<sequence length="154" mass="18170">MEAVWDSARKNMASAQQAQKKHADKHRQDVDFDIGDYVYLSLRGLKQERPSRKLTDRNAGPFRIVEKRRHAFKLDLPPGFDIHPVFAPEKLRLEPIKIADNEEWEVDQVLDMQLRHVKLQYKLSWKGCDPDDAWYPASNVRHAPQRVKDHTLYR</sequence>
<dbReference type="InterPro" id="IPR056924">
    <property type="entry name" value="SH3_Tf2-1"/>
</dbReference>
<dbReference type="Pfam" id="PF24626">
    <property type="entry name" value="SH3_Tf2-1"/>
    <property type="match status" value="1"/>
</dbReference>
<accession>A0A9W9RW83</accession>
<comment type="subunit">
    <text evidence="1">Component of the NuA4 histone acetyltransferase complex.</text>
</comment>
<protein>
    <recommendedName>
        <fullName evidence="3">Chromo domain-containing protein</fullName>
    </recommendedName>
</protein>
<dbReference type="InterPro" id="IPR000953">
    <property type="entry name" value="Chromo/chromo_shadow_dom"/>
</dbReference>
<evidence type="ECO:0000313" key="4">
    <source>
        <dbReference type="EMBL" id="KAJ5366795.1"/>
    </source>
</evidence>
<evidence type="ECO:0000313" key="5">
    <source>
        <dbReference type="Proteomes" id="UP001148299"/>
    </source>
</evidence>
<dbReference type="CDD" id="cd00024">
    <property type="entry name" value="CD_CSD"/>
    <property type="match status" value="1"/>
</dbReference>
<dbReference type="EMBL" id="JAPZBR010000001">
    <property type="protein sequence ID" value="KAJ5366795.1"/>
    <property type="molecule type" value="Genomic_DNA"/>
</dbReference>
<dbReference type="PROSITE" id="PS50013">
    <property type="entry name" value="CHROMO_2"/>
    <property type="match status" value="1"/>
</dbReference>
<proteinExistence type="predicted"/>
<reference evidence="4" key="1">
    <citation type="submission" date="2022-12" db="EMBL/GenBank/DDBJ databases">
        <authorList>
            <person name="Petersen C."/>
        </authorList>
    </citation>
    <scope>NUCLEOTIDE SEQUENCE</scope>
    <source>
        <strain evidence="4">IBT 35675</strain>
    </source>
</reference>
<feature type="domain" description="Chromo" evidence="3">
    <location>
        <begin position="104"/>
        <end position="154"/>
    </location>
</feature>
<dbReference type="GO" id="GO:0006338">
    <property type="term" value="P:chromatin remodeling"/>
    <property type="evidence" value="ECO:0007669"/>
    <property type="project" value="UniProtKB-ARBA"/>
</dbReference>
<evidence type="ECO:0000256" key="2">
    <source>
        <dbReference type="SAM" id="MobiDB-lite"/>
    </source>
</evidence>
<dbReference type="AlphaFoldDB" id="A0A9W9RW83"/>
<feature type="region of interest" description="Disordered" evidence="2">
    <location>
        <begin position="1"/>
        <end position="27"/>
    </location>
</feature>
<name>A0A9W9RW83_PENBR</name>
<reference evidence="4" key="2">
    <citation type="journal article" date="2023" name="IMA Fungus">
        <title>Comparative genomic study of the Penicillium genus elucidates a diverse pangenome and 15 lateral gene transfer events.</title>
        <authorList>
            <person name="Petersen C."/>
            <person name="Sorensen T."/>
            <person name="Nielsen M.R."/>
            <person name="Sondergaard T.E."/>
            <person name="Sorensen J.L."/>
            <person name="Fitzpatrick D.A."/>
            <person name="Frisvad J.C."/>
            <person name="Nielsen K.L."/>
        </authorList>
    </citation>
    <scope>NUCLEOTIDE SEQUENCE</scope>
    <source>
        <strain evidence="4">IBT 35675</strain>
    </source>
</reference>
<evidence type="ECO:0000256" key="1">
    <source>
        <dbReference type="ARBA" id="ARBA00011353"/>
    </source>
</evidence>
<dbReference type="SUPFAM" id="SSF54160">
    <property type="entry name" value="Chromo domain-like"/>
    <property type="match status" value="1"/>
</dbReference>
<dbReference type="Gene3D" id="2.40.50.40">
    <property type="match status" value="1"/>
</dbReference>
<evidence type="ECO:0000259" key="3">
    <source>
        <dbReference type="PROSITE" id="PS50013"/>
    </source>
</evidence>
<organism evidence="4 5">
    <name type="scientific">Penicillium brevicompactum</name>
    <dbReference type="NCBI Taxonomy" id="5074"/>
    <lineage>
        <taxon>Eukaryota</taxon>
        <taxon>Fungi</taxon>
        <taxon>Dikarya</taxon>
        <taxon>Ascomycota</taxon>
        <taxon>Pezizomycotina</taxon>
        <taxon>Eurotiomycetes</taxon>
        <taxon>Eurotiomycetidae</taxon>
        <taxon>Eurotiales</taxon>
        <taxon>Aspergillaceae</taxon>
        <taxon>Penicillium</taxon>
    </lineage>
</organism>
<dbReference type="Proteomes" id="UP001148299">
    <property type="component" value="Unassembled WGS sequence"/>
</dbReference>
<comment type="caution">
    <text evidence="4">The sequence shown here is derived from an EMBL/GenBank/DDBJ whole genome shotgun (WGS) entry which is preliminary data.</text>
</comment>
<dbReference type="InterPro" id="IPR016197">
    <property type="entry name" value="Chromo-like_dom_sf"/>
</dbReference>
<keyword evidence="5" id="KW-1185">Reference proteome</keyword>